<feature type="domain" description="Protein kinase" evidence="18">
    <location>
        <begin position="6"/>
        <end position="293"/>
    </location>
</feature>
<accession>A0ABN7AM91</accession>
<evidence type="ECO:0000256" key="15">
    <source>
        <dbReference type="ARBA" id="ARBA00049280"/>
    </source>
</evidence>
<evidence type="ECO:0000256" key="16">
    <source>
        <dbReference type="PROSITE-ProRule" id="PRU10141"/>
    </source>
</evidence>
<dbReference type="SMART" id="SM00220">
    <property type="entry name" value="S_TKc"/>
    <property type="match status" value="1"/>
</dbReference>
<comment type="catalytic activity">
    <reaction evidence="15">
        <text>[DNA-directed RNA polymerase] + ATP = phospho-[DNA-directed RNA polymerase] + ADP + H(+)</text>
        <dbReference type="Rhea" id="RHEA:10216"/>
        <dbReference type="Rhea" id="RHEA-COMP:11321"/>
        <dbReference type="Rhea" id="RHEA-COMP:11322"/>
        <dbReference type="ChEBI" id="CHEBI:15378"/>
        <dbReference type="ChEBI" id="CHEBI:30616"/>
        <dbReference type="ChEBI" id="CHEBI:43176"/>
        <dbReference type="ChEBI" id="CHEBI:68546"/>
        <dbReference type="ChEBI" id="CHEBI:456216"/>
        <dbReference type="EC" id="2.7.11.23"/>
    </reaction>
</comment>
<dbReference type="InterPro" id="IPR050108">
    <property type="entry name" value="CDK"/>
</dbReference>
<name>A0ABN7AM91_9HEMI</name>
<dbReference type="SUPFAM" id="SSF56112">
    <property type="entry name" value="Protein kinase-like (PK-like)"/>
    <property type="match status" value="1"/>
</dbReference>
<keyword evidence="6" id="KW-0808">Transferase</keyword>
<organism evidence="19 20">
    <name type="scientific">Nesidiocoris tenuis</name>
    <dbReference type="NCBI Taxonomy" id="355587"/>
    <lineage>
        <taxon>Eukaryota</taxon>
        <taxon>Metazoa</taxon>
        <taxon>Ecdysozoa</taxon>
        <taxon>Arthropoda</taxon>
        <taxon>Hexapoda</taxon>
        <taxon>Insecta</taxon>
        <taxon>Pterygota</taxon>
        <taxon>Neoptera</taxon>
        <taxon>Paraneoptera</taxon>
        <taxon>Hemiptera</taxon>
        <taxon>Heteroptera</taxon>
        <taxon>Panheteroptera</taxon>
        <taxon>Cimicomorpha</taxon>
        <taxon>Miridae</taxon>
        <taxon>Dicyphina</taxon>
        <taxon>Nesidiocoris</taxon>
    </lineage>
</organism>
<gene>
    <name evidence="19" type="ORF">NTJ_05162</name>
</gene>
<evidence type="ECO:0000256" key="7">
    <source>
        <dbReference type="ARBA" id="ARBA00022741"/>
    </source>
</evidence>
<evidence type="ECO:0000256" key="12">
    <source>
        <dbReference type="ARBA" id="ARBA00023306"/>
    </source>
</evidence>
<dbReference type="InterPro" id="IPR011009">
    <property type="entry name" value="Kinase-like_dom_sf"/>
</dbReference>
<evidence type="ECO:0000259" key="18">
    <source>
        <dbReference type="PROSITE" id="PS50011"/>
    </source>
</evidence>
<dbReference type="PROSITE" id="PS00108">
    <property type="entry name" value="PROTEIN_KINASE_ST"/>
    <property type="match status" value="1"/>
</dbReference>
<dbReference type="Gene3D" id="1.10.510.10">
    <property type="entry name" value="Transferase(Phosphotransferase) domain 1"/>
    <property type="match status" value="1"/>
</dbReference>
<keyword evidence="5" id="KW-0132">Cell division</keyword>
<comment type="subcellular location">
    <subcellularLocation>
        <location evidence="1">Nucleus</location>
    </subcellularLocation>
</comment>
<protein>
    <submittedName>
        <fullName evidence="19">S_TKc</fullName>
    </submittedName>
</protein>
<keyword evidence="10 16" id="KW-0067">ATP-binding</keyword>
<evidence type="ECO:0000256" key="1">
    <source>
        <dbReference type="ARBA" id="ARBA00004123"/>
    </source>
</evidence>
<keyword evidence="9" id="KW-0418">Kinase</keyword>
<dbReference type="InterPro" id="IPR000719">
    <property type="entry name" value="Prot_kinase_dom"/>
</dbReference>
<evidence type="ECO:0000313" key="20">
    <source>
        <dbReference type="Proteomes" id="UP001307889"/>
    </source>
</evidence>
<evidence type="ECO:0000256" key="3">
    <source>
        <dbReference type="ARBA" id="ARBA00022527"/>
    </source>
</evidence>
<evidence type="ECO:0000313" key="19">
    <source>
        <dbReference type="EMBL" id="BES92354.1"/>
    </source>
</evidence>
<keyword evidence="3 17" id="KW-0723">Serine/threonine-protein kinase</keyword>
<comment type="catalytic activity">
    <reaction evidence="14">
        <text>L-seryl-[protein] + ATP = O-phospho-L-seryl-[protein] + ADP + H(+)</text>
        <dbReference type="Rhea" id="RHEA:17989"/>
        <dbReference type="Rhea" id="RHEA-COMP:9863"/>
        <dbReference type="Rhea" id="RHEA-COMP:11604"/>
        <dbReference type="ChEBI" id="CHEBI:15378"/>
        <dbReference type="ChEBI" id="CHEBI:29999"/>
        <dbReference type="ChEBI" id="CHEBI:30616"/>
        <dbReference type="ChEBI" id="CHEBI:83421"/>
        <dbReference type="ChEBI" id="CHEBI:456216"/>
        <dbReference type="EC" id="2.7.11.22"/>
    </reaction>
</comment>
<evidence type="ECO:0000256" key="4">
    <source>
        <dbReference type="ARBA" id="ARBA00022553"/>
    </source>
</evidence>
<dbReference type="PROSITE" id="PS00107">
    <property type="entry name" value="PROTEIN_KINASE_ATP"/>
    <property type="match status" value="1"/>
</dbReference>
<keyword evidence="8" id="KW-0498">Mitosis</keyword>
<comment type="similarity">
    <text evidence="2">Belongs to the protein kinase superfamily. CMGC Ser/Thr protein kinase family. CDC2/CDKX subfamily.</text>
</comment>
<proteinExistence type="inferred from homology"/>
<keyword evidence="12" id="KW-0131">Cell cycle</keyword>
<evidence type="ECO:0000256" key="5">
    <source>
        <dbReference type="ARBA" id="ARBA00022618"/>
    </source>
</evidence>
<keyword evidence="4" id="KW-0597">Phosphoprotein</keyword>
<evidence type="ECO:0000256" key="8">
    <source>
        <dbReference type="ARBA" id="ARBA00022776"/>
    </source>
</evidence>
<evidence type="ECO:0000256" key="13">
    <source>
        <dbReference type="ARBA" id="ARBA00047811"/>
    </source>
</evidence>
<dbReference type="PANTHER" id="PTHR24056">
    <property type="entry name" value="CELL DIVISION PROTEIN KINASE"/>
    <property type="match status" value="1"/>
</dbReference>
<evidence type="ECO:0000256" key="11">
    <source>
        <dbReference type="ARBA" id="ARBA00023242"/>
    </source>
</evidence>
<evidence type="ECO:0000256" key="6">
    <source>
        <dbReference type="ARBA" id="ARBA00022679"/>
    </source>
</evidence>
<dbReference type="Proteomes" id="UP001307889">
    <property type="component" value="Chromosome 3"/>
</dbReference>
<evidence type="ECO:0000256" key="14">
    <source>
        <dbReference type="ARBA" id="ARBA00048367"/>
    </source>
</evidence>
<keyword evidence="11" id="KW-0539">Nucleus</keyword>
<dbReference type="Pfam" id="PF00069">
    <property type="entry name" value="Pkinase"/>
    <property type="match status" value="1"/>
</dbReference>
<dbReference type="PANTHER" id="PTHR24056:SF334">
    <property type="entry name" value="CYCLIN-DEPENDENT KINASE 1"/>
    <property type="match status" value="1"/>
</dbReference>
<dbReference type="Gene3D" id="3.30.200.20">
    <property type="entry name" value="Phosphorylase Kinase, domain 1"/>
    <property type="match status" value="1"/>
</dbReference>
<reference evidence="19 20" key="1">
    <citation type="submission" date="2023-09" db="EMBL/GenBank/DDBJ databases">
        <title>Nesidiocoris tenuis whole genome shotgun sequence.</title>
        <authorList>
            <person name="Shibata T."/>
            <person name="Shimoda M."/>
            <person name="Kobayashi T."/>
            <person name="Uehara T."/>
        </authorList>
    </citation>
    <scope>NUCLEOTIDE SEQUENCE [LARGE SCALE GENOMIC DNA]</scope>
    <source>
        <strain evidence="19 20">Japan</strain>
    </source>
</reference>
<evidence type="ECO:0000256" key="9">
    <source>
        <dbReference type="ARBA" id="ARBA00022777"/>
    </source>
</evidence>
<sequence length="309" mass="35799">MSLDDYLRLEKIGEGTYGVVFKAKEKSTGRLVAIKKVRMDIEDDGIPSTSMREISILKELQVHPNVVGLMKVIDETEGRLYLIFEYLTMDLKKYLDSLAPNTYLDQFQLQSFTYQLCQAMLFCHQRRVIHRDLKPQNLLITGDKNNVIKVADFGLGRTIGIPVRVFTHEVVTLWYRAPEVLLGAQRYCFPVDMWSIACIFAEMATKRPLFQGDSEIDQLFRIFRVLRTPTEEIWPGVCDLPDYKPTFPKWNNYTLDAQVKNINKAGLDLLGKMLIYNPVTRMTALDAIDHPYFEDLDKTKLPFTYEEFS</sequence>
<evidence type="ECO:0000256" key="10">
    <source>
        <dbReference type="ARBA" id="ARBA00022840"/>
    </source>
</evidence>
<keyword evidence="20" id="KW-1185">Reference proteome</keyword>
<feature type="binding site" evidence="16">
    <location>
        <position position="36"/>
    </location>
    <ligand>
        <name>ATP</name>
        <dbReference type="ChEBI" id="CHEBI:30616"/>
    </ligand>
</feature>
<dbReference type="EMBL" id="AP028911">
    <property type="protein sequence ID" value="BES92354.1"/>
    <property type="molecule type" value="Genomic_DNA"/>
</dbReference>
<evidence type="ECO:0000256" key="2">
    <source>
        <dbReference type="ARBA" id="ARBA00006485"/>
    </source>
</evidence>
<evidence type="ECO:0000256" key="17">
    <source>
        <dbReference type="RuleBase" id="RU000304"/>
    </source>
</evidence>
<dbReference type="InterPro" id="IPR008271">
    <property type="entry name" value="Ser/Thr_kinase_AS"/>
</dbReference>
<dbReference type="PROSITE" id="PS50011">
    <property type="entry name" value="PROTEIN_KINASE_DOM"/>
    <property type="match status" value="1"/>
</dbReference>
<comment type="catalytic activity">
    <reaction evidence="13">
        <text>L-threonyl-[protein] + ATP = O-phospho-L-threonyl-[protein] + ADP + H(+)</text>
        <dbReference type="Rhea" id="RHEA:46608"/>
        <dbReference type="Rhea" id="RHEA-COMP:11060"/>
        <dbReference type="Rhea" id="RHEA-COMP:11605"/>
        <dbReference type="ChEBI" id="CHEBI:15378"/>
        <dbReference type="ChEBI" id="CHEBI:30013"/>
        <dbReference type="ChEBI" id="CHEBI:30616"/>
        <dbReference type="ChEBI" id="CHEBI:61977"/>
        <dbReference type="ChEBI" id="CHEBI:456216"/>
        <dbReference type="EC" id="2.7.11.22"/>
    </reaction>
</comment>
<keyword evidence="7 16" id="KW-0547">Nucleotide-binding</keyword>
<dbReference type="InterPro" id="IPR017441">
    <property type="entry name" value="Protein_kinase_ATP_BS"/>
</dbReference>